<sequence>MQPGGQSEPDEDGPGLFDSEIHVRILDLQERRPFGHEVHGLSEPSLHLVRARVNDLGGLTSGSKVKVDSDSLGPLSEIRHRDLSAAANGELTEAIMDVISEDSERHLGFYNRANNLSLKMHAFQLLAGIGKAKALQMVQLRGMVGWSNFEKVDEACGIDSARLLAERYVKEMEDAAQSPRLLDLLVRSEM</sequence>
<dbReference type="Gene3D" id="1.10.150.280">
    <property type="entry name" value="AF1531-like domain"/>
    <property type="match status" value="1"/>
</dbReference>
<dbReference type="Proteomes" id="UP000248161">
    <property type="component" value="Unassembled WGS sequence"/>
</dbReference>
<organism evidence="1 2">
    <name type="scientific">Candidatus Thalassarchaeum betae</name>
    <dbReference type="NCBI Taxonomy" id="2599289"/>
    <lineage>
        <taxon>Archaea</taxon>
        <taxon>Methanobacteriati</taxon>
        <taxon>Thermoplasmatota</taxon>
        <taxon>Candidatus Poseidoniia</taxon>
        <taxon>Candidatus Poseidoniales</taxon>
        <taxon>Candidatus Thalassarchaeaceae</taxon>
        <taxon>Candidatus Thalassarchaeum</taxon>
    </lineage>
</organism>
<accession>A0A2V3HUI9</accession>
<dbReference type="Pfam" id="PF04919">
    <property type="entry name" value="DUF655"/>
    <property type="match status" value="1"/>
</dbReference>
<evidence type="ECO:0008006" key="3">
    <source>
        <dbReference type="Google" id="ProtNLM"/>
    </source>
</evidence>
<protein>
    <recommendedName>
        <fullName evidence="3">DUF655 domain-containing protein</fullName>
    </recommendedName>
</protein>
<evidence type="ECO:0000313" key="1">
    <source>
        <dbReference type="EMBL" id="PXF22489.1"/>
    </source>
</evidence>
<comment type="caution">
    <text evidence="1">The sequence shown here is derived from an EMBL/GenBank/DDBJ whole genome shotgun (WGS) entry which is preliminary data.</text>
</comment>
<dbReference type="InterPro" id="IPR007003">
    <property type="entry name" value="DUF655"/>
</dbReference>
<name>A0A2V3HUI9_9ARCH</name>
<dbReference type="AlphaFoldDB" id="A0A2V3HUI9"/>
<dbReference type="PANTHER" id="PTHR40734">
    <property type="entry name" value="TRNA-SPECIFIC ADENOSINE DEAMINASE-RELATED"/>
    <property type="match status" value="1"/>
</dbReference>
<dbReference type="SUPFAM" id="SSF160975">
    <property type="entry name" value="AF1531-like"/>
    <property type="match status" value="1"/>
</dbReference>
<gene>
    <name evidence="1" type="ORF">CXX69_00715</name>
</gene>
<evidence type="ECO:0000313" key="2">
    <source>
        <dbReference type="Proteomes" id="UP000248161"/>
    </source>
</evidence>
<reference evidence="1 2" key="1">
    <citation type="journal article" date="2015" name="Nat. Commun.">
        <title>Genomic and transcriptomic evidence for scavenging of diverse organic compounds by widespread deep-sea archaea.</title>
        <authorList>
            <person name="Li M."/>
            <person name="Baker B.J."/>
            <person name="Anantharaman K."/>
            <person name="Jain S."/>
            <person name="Breier J.A."/>
            <person name="Dick G.J."/>
        </authorList>
    </citation>
    <scope>NUCLEOTIDE SEQUENCE [LARGE SCALE GENOMIC DNA]</scope>
    <source>
        <strain evidence="1">Cayman_51_deep</strain>
    </source>
</reference>
<dbReference type="PANTHER" id="PTHR40734:SF1">
    <property type="entry name" value="DNA-BINDING PROTEIN"/>
    <property type="match status" value="1"/>
</dbReference>
<proteinExistence type="predicted"/>
<dbReference type="EMBL" id="PSPG01000001">
    <property type="protein sequence ID" value="PXF22489.1"/>
    <property type="molecule type" value="Genomic_DNA"/>
</dbReference>